<organism evidence="2 3">
    <name type="scientific">Tepidiforma thermophila (strain KCTC 52669 / CGMCC 1.13589 / G233)</name>
    <dbReference type="NCBI Taxonomy" id="2761530"/>
    <lineage>
        <taxon>Bacteria</taxon>
        <taxon>Bacillati</taxon>
        <taxon>Chloroflexota</taxon>
        <taxon>Tepidiformia</taxon>
        <taxon>Tepidiformales</taxon>
        <taxon>Tepidiformaceae</taxon>
        <taxon>Tepidiforma</taxon>
    </lineage>
</organism>
<dbReference type="RefSeq" id="WP_098502801.1">
    <property type="nucleotide sequence ID" value="NZ_PDJQ01000001.1"/>
</dbReference>
<evidence type="ECO:0000313" key="2">
    <source>
        <dbReference type="EMBL" id="PFG73340.1"/>
    </source>
</evidence>
<sequence>MARRRRPAQPVLVLLAGLAVIAAAAVGTLLLASGGDGNSGGGSGVDTNVKEPTPASTGGLAGGPEPTVALPASKYAPLLSEMPPEMQVNVSETFAMNLGTFSASYWFDTNAQGEELAKQWRILDGYQVQYDPVGLAAQVAQGGYYAWAEVYLFETPAGAKLAYDYLEGRLAARKGSERAQAKPLGNQSAAFRYLGPTIGTTDIPSVYHRFVFRRGNAVVAIQTFGAVPYMSTDRARELALLVDAKLLGEAPAVEPTPIPTPAIGVIGN</sequence>
<proteinExistence type="predicted"/>
<name>A0A2A9HE17_TEPT2</name>
<evidence type="ECO:0000313" key="3">
    <source>
        <dbReference type="Proteomes" id="UP000223071"/>
    </source>
</evidence>
<protein>
    <submittedName>
        <fullName evidence="2">Uncharacterized protein</fullName>
    </submittedName>
</protein>
<dbReference type="EMBL" id="PDJQ01000001">
    <property type="protein sequence ID" value="PFG73340.1"/>
    <property type="molecule type" value="Genomic_DNA"/>
</dbReference>
<gene>
    <name evidence="2" type="ORF">A9A59_0535</name>
</gene>
<feature type="region of interest" description="Disordered" evidence="1">
    <location>
        <begin position="37"/>
        <end position="66"/>
    </location>
</feature>
<comment type="caution">
    <text evidence="2">The sequence shown here is derived from an EMBL/GenBank/DDBJ whole genome shotgun (WGS) entry which is preliminary data.</text>
</comment>
<keyword evidence="3" id="KW-1185">Reference proteome</keyword>
<dbReference type="AlphaFoldDB" id="A0A2A9HE17"/>
<accession>A0A2A9HE17</accession>
<reference evidence="2 3" key="1">
    <citation type="submission" date="2017-09" db="EMBL/GenBank/DDBJ databases">
        <title>Sequencing the genomes of two abundant thermophiles in Great Basin hot springs: Thermocrinis jamiesonii and novel Chloroflexi Thermoflexus hugenholtzii.</title>
        <authorList>
            <person name="Hedlund B."/>
        </authorList>
    </citation>
    <scope>NUCLEOTIDE SEQUENCE [LARGE SCALE GENOMIC DNA]</scope>
    <source>
        <strain evidence="2 3">G233</strain>
    </source>
</reference>
<dbReference type="Proteomes" id="UP000223071">
    <property type="component" value="Unassembled WGS sequence"/>
</dbReference>
<evidence type="ECO:0000256" key="1">
    <source>
        <dbReference type="SAM" id="MobiDB-lite"/>
    </source>
</evidence>